<feature type="compositionally biased region" description="Polar residues" evidence="1">
    <location>
        <begin position="247"/>
        <end position="256"/>
    </location>
</feature>
<accession>A0A1A8WM70</accession>
<dbReference type="AlphaFoldDB" id="A0A1A8WM70"/>
<feature type="compositionally biased region" description="Low complexity" evidence="1">
    <location>
        <begin position="326"/>
        <end position="335"/>
    </location>
</feature>
<protein>
    <submittedName>
        <fullName evidence="2">STP1 protein</fullName>
    </submittedName>
</protein>
<sequence length="751" mass="88372">MENCFTSNVYGLGSIAGTYLTTTKFRNVRKHVKEKTTYLKTETDKVNFRNGCLQLAQYLINQKSAPEYVHQGTWEEGLKKWIQSNYNGLTKYGGCPMILEQTDKDLLNLSYKADDFCEQKKKYMNDLQLFMKKPNIYKCNDTFCETKCNEFKVWFEVNKKNFESQSDFIKNNYKCYSRKKVFPTKTCNVLNPNTFKNIPICIRINPDLRGDTKPKIETETTKKENDPVTPEIPPNSEDKKSKETLSPLRNQQSPEPQVQDKAPSAAIKETTVSRTNRYEVTSSTQSGISEPSAASNSSRTEIQSQTTLQPLAHKVPRVQQSTQTISPSHQSSFPSSKYVTIPEANNNLGIINSTYIFIIFLTELINMYIEKFLQVKTKIHYSLIGRFKKKKKIKSRQVHFLRIQLTSLSEKKREFLLHDYIQDPTYYDKGIVKNIKIYEHNLNKNISSSKRKNRNKTIIEVHMEVLQNFKNEEWESNKIEFLEICLQELLDENYGTSTNLANDKIMENTKNTSDFENKQILWNKWIERYGNVTEKLKKLEWFNNLKDEWKTEQAHLKTSEDLKTILSNENHKIPFMNYHKDMWRQWVSKKGKIIEQHLEHELFNGFAEEFQNIRDEYKNESLLSMEKLENNQRHKKLKKYINIKLLKRLCILVLIMVLEECKKEEYIGNRESRMDSFINELITIENSDGISDITDNIYRDKGNVLEDRENLEIHGYKNKDCFIQELEDWLREDDANLNSTDDKNIAENIIK</sequence>
<proteinExistence type="predicted"/>
<organism evidence="2 3">
    <name type="scientific">Plasmodium malariae</name>
    <dbReference type="NCBI Taxonomy" id="5858"/>
    <lineage>
        <taxon>Eukaryota</taxon>
        <taxon>Sar</taxon>
        <taxon>Alveolata</taxon>
        <taxon>Apicomplexa</taxon>
        <taxon>Aconoidasida</taxon>
        <taxon>Haemosporida</taxon>
        <taxon>Plasmodiidae</taxon>
        <taxon>Plasmodium</taxon>
        <taxon>Plasmodium (Plasmodium)</taxon>
    </lineage>
</organism>
<gene>
    <name evidence="2" type="ORF">PMALA_041730</name>
</gene>
<feature type="region of interest" description="Disordered" evidence="1">
    <location>
        <begin position="209"/>
        <end position="335"/>
    </location>
</feature>
<dbReference type="Proteomes" id="UP000078597">
    <property type="component" value="Unassembled WGS sequence"/>
</dbReference>
<evidence type="ECO:0000313" key="2">
    <source>
        <dbReference type="EMBL" id="SBS94012.1"/>
    </source>
</evidence>
<evidence type="ECO:0000313" key="3">
    <source>
        <dbReference type="Proteomes" id="UP000078597"/>
    </source>
</evidence>
<feature type="compositionally biased region" description="Basic and acidic residues" evidence="1">
    <location>
        <begin position="209"/>
        <end position="226"/>
    </location>
</feature>
<feature type="compositionally biased region" description="Polar residues" evidence="1">
    <location>
        <begin position="270"/>
        <end position="309"/>
    </location>
</feature>
<dbReference type="EMBL" id="FLQW01002718">
    <property type="protein sequence ID" value="SBS94012.1"/>
    <property type="molecule type" value="Genomic_DNA"/>
</dbReference>
<dbReference type="VEuPathDB" id="PlasmoDB:PmUG01_00033600"/>
<reference evidence="3" key="1">
    <citation type="submission" date="2016-05" db="EMBL/GenBank/DDBJ databases">
        <authorList>
            <person name="Naeem Raeece"/>
        </authorList>
    </citation>
    <scope>NUCLEOTIDE SEQUENCE [LARGE SCALE GENOMIC DNA]</scope>
</reference>
<name>A0A1A8WM70_PLAMA</name>
<evidence type="ECO:0000256" key="1">
    <source>
        <dbReference type="SAM" id="MobiDB-lite"/>
    </source>
</evidence>